<accession>A0A2C5WVR7</accession>
<keyword evidence="4" id="KW-1185">Reference proteome</keyword>
<reference evidence="3 4" key="2">
    <citation type="journal article" date="2013" name="IMA Fungus">
        <title>IMA Genome-F 1: Ceratocystis fimbriata: Draft nuclear genome sequence for the plant pathogen, Ceratocystis fimbriata.</title>
        <authorList>
            <person name="Wilken P.M."/>
            <person name="Steenkamp E.T."/>
            <person name="Wingfield M.J."/>
            <person name="de Beer Z.W."/>
            <person name="Wingfield B.D."/>
        </authorList>
    </citation>
    <scope>NUCLEOTIDE SEQUENCE [LARGE SCALE GENOMIC DNA]</scope>
    <source>
        <strain evidence="3 4">CBS 114723</strain>
    </source>
</reference>
<evidence type="ECO:0000313" key="4">
    <source>
        <dbReference type="Proteomes" id="UP000222788"/>
    </source>
</evidence>
<dbReference type="GO" id="GO:0006570">
    <property type="term" value="P:tyrosine metabolic process"/>
    <property type="evidence" value="ECO:0007669"/>
    <property type="project" value="TreeGrafter"/>
</dbReference>
<dbReference type="Proteomes" id="UP000222788">
    <property type="component" value="Unassembled WGS sequence"/>
</dbReference>
<gene>
    <name evidence="3" type="ORF">CFIMG_006487RA</name>
</gene>
<dbReference type="EMBL" id="APWK03000169">
    <property type="protein sequence ID" value="PHH49800.1"/>
    <property type="molecule type" value="Genomic_DNA"/>
</dbReference>
<protein>
    <submittedName>
        <fullName evidence="3">Uncharacterized protein</fullName>
    </submittedName>
</protein>
<feature type="region of interest" description="Disordered" evidence="2">
    <location>
        <begin position="15"/>
        <end position="41"/>
    </location>
</feature>
<sequence>MMNIDLSQNDLNVLEKINDPESDPTRQVVVDDSLPKDPHITNSEKYQEVSSAERNIIRAIQGIEMQLAGLQPRTLGDPFEGYMDCVRKLDSLIEAYPSYASARNNRAQAYRRLYGDTLLVQGASDPRCLMQSPNEDSSKAAAALVLSDLDMAIHLLSPATLSTPISPQNMKTLSAAYTQRATIYHSTAKLFPVSSLTIPPMRQEVGWSKVAFEAAASQDFAMGGSIDPGHMETYVVAKFEYWRSDIPYKRVLRILVSPSLKIPAQINLSSV</sequence>
<reference evidence="3 4" key="1">
    <citation type="journal article" date="2013" name="Fungal Biol.">
        <title>Analysis of microsatellite markers in the genome of the plant pathogen Ceratocystis fimbriata.</title>
        <authorList>
            <person name="Simpson M.C."/>
            <person name="Wilken P.M."/>
            <person name="Coetzee M.P."/>
            <person name="Wingfield M.J."/>
            <person name="Wingfield B.D."/>
        </authorList>
    </citation>
    <scope>NUCLEOTIDE SEQUENCE [LARGE SCALE GENOMIC DNA]</scope>
    <source>
        <strain evidence="3 4">CBS 114723</strain>
    </source>
</reference>
<organism evidence="3 4">
    <name type="scientific">Ceratocystis fimbriata CBS 114723</name>
    <dbReference type="NCBI Taxonomy" id="1035309"/>
    <lineage>
        <taxon>Eukaryota</taxon>
        <taxon>Fungi</taxon>
        <taxon>Dikarya</taxon>
        <taxon>Ascomycota</taxon>
        <taxon>Pezizomycotina</taxon>
        <taxon>Sordariomycetes</taxon>
        <taxon>Hypocreomycetidae</taxon>
        <taxon>Microascales</taxon>
        <taxon>Ceratocystidaceae</taxon>
        <taxon>Ceratocystis</taxon>
    </lineage>
</organism>
<evidence type="ECO:0000313" key="3">
    <source>
        <dbReference type="EMBL" id="PHH49800.1"/>
    </source>
</evidence>
<dbReference type="PANTHER" id="PTHR21405">
    <property type="entry name" value="CDNA SEQUENCE BC021608"/>
    <property type="match status" value="1"/>
</dbReference>
<comment type="similarity">
    <text evidence="1">Belongs to the TTC36 family.</text>
</comment>
<evidence type="ECO:0000256" key="1">
    <source>
        <dbReference type="ARBA" id="ARBA00006995"/>
    </source>
</evidence>
<evidence type="ECO:0000256" key="2">
    <source>
        <dbReference type="SAM" id="MobiDB-lite"/>
    </source>
</evidence>
<proteinExistence type="inferred from homology"/>
<comment type="caution">
    <text evidence="3">The sequence shown here is derived from an EMBL/GenBank/DDBJ whole genome shotgun (WGS) entry which is preliminary data.</text>
</comment>
<dbReference type="InterPro" id="IPR038906">
    <property type="entry name" value="TTC36"/>
</dbReference>
<dbReference type="AlphaFoldDB" id="A0A2C5WVR7"/>
<name>A0A2C5WVR7_9PEZI</name>
<dbReference type="PANTHER" id="PTHR21405:SF0">
    <property type="entry name" value="TETRATRICOPEPTIDE REPEAT PROTEIN 36"/>
    <property type="match status" value="1"/>
</dbReference>
<dbReference type="OrthoDB" id="539634at2759"/>
<dbReference type="STRING" id="1035309.A0A2C5WVR7"/>